<dbReference type="Pfam" id="PF13692">
    <property type="entry name" value="Glyco_trans_1_4"/>
    <property type="match status" value="1"/>
</dbReference>
<reference evidence="1 2" key="1">
    <citation type="submission" date="2015-04" db="EMBL/GenBank/DDBJ databases">
        <title>Complete Genome Sequence of Brevibacterium flavum ATCC 15168.</title>
        <authorList>
            <person name="Ahn J."/>
            <person name="Park G."/>
            <person name="Jeon W."/>
            <person name="Jang Y."/>
            <person name="Jang M."/>
            <person name="Lee H."/>
            <person name="Lee H."/>
        </authorList>
    </citation>
    <scope>NUCLEOTIDE SEQUENCE [LARGE SCALE GENOMIC DNA]</scope>
    <source>
        <strain evidence="1 2">ATCC 15168</strain>
    </source>
</reference>
<dbReference type="SUPFAM" id="SSF53756">
    <property type="entry name" value="UDP-Glycosyltransferase/glycogen phosphorylase"/>
    <property type="match status" value="1"/>
</dbReference>
<dbReference type="Proteomes" id="UP000034037">
    <property type="component" value="Chromosome"/>
</dbReference>
<sequence>MAISNRPLSNNVGRVLLICNAYPSSSNLYRNGFIHRRVKGYQEKGLEVDVFYNHQPVAKAYTYEFDGVIVRVGNDEALEKLIQESSYGTYLVHFAEPTRIEPLRRSGVKEPVIVWIHGFEAEAWYRRWFNFIGSAEDIRAALRKKTNYYNGQNSFLAGLMNDENLNISFVNVSDWFQKNIVEPDVRTEFKNSVTIPNLVDEKVFPYRKKDPALRKKILSIRPFASMKYANDQSVSAILELSKRPFFGDLEFTICGQGPLFDKTVAPLRKFKNVTLKNEFFTQEEISQLHAEHGVFLCPTRFDSQGVSMCEAVSSGLVAVTSNVAAIPEFIHHMETGLLAPPEDSLALADLIEILYFDEELFENLSGTGSSWMAKNCGRSATIGREIELIQGRMSN</sequence>
<dbReference type="AlphaFoldDB" id="A0A0F6WPQ5"/>
<accession>A0A0F6WPQ5</accession>
<name>A0A0F6WPQ5_9CORY</name>
<keyword evidence="2" id="KW-1185">Reference proteome</keyword>
<dbReference type="RefSeq" id="WP_003863202.1">
    <property type="nucleotide sequence ID" value="NZ_CP011309.1"/>
</dbReference>
<evidence type="ECO:0008006" key="3">
    <source>
        <dbReference type="Google" id="ProtNLM"/>
    </source>
</evidence>
<dbReference type="CDD" id="cd03801">
    <property type="entry name" value="GT4_PimA-like"/>
    <property type="match status" value="1"/>
</dbReference>
<dbReference type="HOGENOM" id="CLU_040522_0_0_11"/>
<protein>
    <recommendedName>
        <fullName evidence="3">Glycosyl transferase family 1 domain-containing protein</fullName>
    </recommendedName>
</protein>
<dbReference type="InterPro" id="IPR050194">
    <property type="entry name" value="Glycosyltransferase_grp1"/>
</dbReference>
<organism evidence="1 2">
    <name type="scientific">[Brevibacterium] flavum</name>
    <dbReference type="NCBI Taxonomy" id="92706"/>
    <lineage>
        <taxon>Bacteria</taxon>
        <taxon>Bacillati</taxon>
        <taxon>Actinomycetota</taxon>
        <taxon>Actinomycetes</taxon>
        <taxon>Mycobacteriales</taxon>
        <taxon>Corynebacteriaceae</taxon>
        <taxon>Corynebacterium</taxon>
    </lineage>
</organism>
<dbReference type="PANTHER" id="PTHR45947:SF3">
    <property type="entry name" value="SULFOQUINOVOSYL TRANSFERASE SQD2"/>
    <property type="match status" value="1"/>
</dbReference>
<dbReference type="PATRIC" id="fig|92706.3.peg.423"/>
<dbReference type="EMBL" id="CP011309">
    <property type="protein sequence ID" value="AKF26417.1"/>
    <property type="molecule type" value="Genomic_DNA"/>
</dbReference>
<gene>
    <name evidence="1" type="ORF">YH66_02035</name>
</gene>
<evidence type="ECO:0000313" key="2">
    <source>
        <dbReference type="Proteomes" id="UP000034037"/>
    </source>
</evidence>
<dbReference type="GO" id="GO:0016757">
    <property type="term" value="F:glycosyltransferase activity"/>
    <property type="evidence" value="ECO:0007669"/>
    <property type="project" value="TreeGrafter"/>
</dbReference>
<dbReference type="Gene3D" id="3.40.50.2000">
    <property type="entry name" value="Glycogen Phosphorylase B"/>
    <property type="match status" value="2"/>
</dbReference>
<evidence type="ECO:0000313" key="1">
    <source>
        <dbReference type="EMBL" id="AKF26417.1"/>
    </source>
</evidence>
<proteinExistence type="predicted"/>
<dbReference type="PANTHER" id="PTHR45947">
    <property type="entry name" value="SULFOQUINOVOSYL TRANSFERASE SQD2"/>
    <property type="match status" value="1"/>
</dbReference>